<dbReference type="Proteomes" id="UP001242732">
    <property type="component" value="Chromosome"/>
</dbReference>
<accession>A0ABY9AJJ4</accession>
<keyword evidence="2" id="KW-1185">Reference proteome</keyword>
<evidence type="ECO:0000313" key="2">
    <source>
        <dbReference type="Proteomes" id="UP001242732"/>
    </source>
</evidence>
<reference evidence="1 2" key="1">
    <citation type="submission" date="2023-06" db="EMBL/GenBank/DDBJ databases">
        <authorList>
            <person name="Ham H."/>
            <person name="Park D.S."/>
        </authorList>
    </citation>
    <scope>NUCLEOTIDE SEQUENCE [LARGE SCALE GENOMIC DNA]</scope>
    <source>
        <strain evidence="1 2">KACC 17005</strain>
    </source>
</reference>
<organism evidence="1 2">
    <name type="scientific">Paracidovorax citrulli</name>
    <name type="common">Acidovorax citrulli</name>
    <dbReference type="NCBI Taxonomy" id="80869"/>
    <lineage>
        <taxon>Bacteria</taxon>
        <taxon>Pseudomonadati</taxon>
        <taxon>Pseudomonadota</taxon>
        <taxon>Betaproteobacteria</taxon>
        <taxon>Burkholderiales</taxon>
        <taxon>Comamonadaceae</taxon>
        <taxon>Paracidovorax</taxon>
    </lineage>
</organism>
<protein>
    <submittedName>
        <fullName evidence="1">Uncharacterized protein</fullName>
    </submittedName>
</protein>
<name>A0ABY9AJJ4_PARCI</name>
<sequence>MSVSDSSPAAGGATALSLHDGRPFFEKALVHGIRHGIVPAERVEAIAADAPKGMVQIARYFGTEFLRPDLERARERMVNLVSLDLLEDSGGDLDRAAQSLREHSFLSRSKAGSDRLRRLIALPQSSNFGFLSTTGEPDVQQLSVWSLRSHAEYRAELERRTGIAAAIGAARWFAERLDLDEGALEAAGAEAEAVVRMGLLWHWMHPAAEAWPHAVSFEKRLSAMRRKGIPAPSRLPLPAGMPAGVAAVADGHVAAVLADAARILDAATAPRALLRPMGSFRARYFLEDDPLAEVDDYHQGLDALLEAGDDADAESAPAPASRTWERLTQGHEDEHSLLTLFLCLAAGVPRKTVLTEKAAASLVRRVRRHGWQPELAEEFIRAHAASARQGSYLALWKSFVDESAATLLNHRDERLEEARALLRRECHVADGVD</sequence>
<evidence type="ECO:0000313" key="1">
    <source>
        <dbReference type="EMBL" id="WIY47009.1"/>
    </source>
</evidence>
<gene>
    <name evidence="1" type="ORF">QRO08_14245</name>
</gene>
<dbReference type="RefSeq" id="WP_011796294.1">
    <property type="nucleotide sequence ID" value="NZ_CP023687.1"/>
</dbReference>
<dbReference type="EMBL" id="CP127363">
    <property type="protein sequence ID" value="WIY47009.1"/>
    <property type="molecule type" value="Genomic_DNA"/>
</dbReference>
<proteinExistence type="predicted"/>